<dbReference type="GO" id="GO:0043171">
    <property type="term" value="P:peptide catabolic process"/>
    <property type="evidence" value="ECO:0007669"/>
    <property type="project" value="TreeGrafter"/>
</dbReference>
<evidence type="ECO:0000313" key="5">
    <source>
        <dbReference type="Proteomes" id="UP001311232"/>
    </source>
</evidence>
<comment type="caution">
    <text evidence="4">The sequence shown here is derived from an EMBL/GenBank/DDBJ whole genome shotgun (WGS) entry which is preliminary data.</text>
</comment>
<dbReference type="GO" id="GO:0005886">
    <property type="term" value="C:plasma membrane"/>
    <property type="evidence" value="ECO:0007669"/>
    <property type="project" value="TreeGrafter"/>
</dbReference>
<dbReference type="Gene3D" id="1.10.390.10">
    <property type="entry name" value="Neutral Protease Domain 2"/>
    <property type="match status" value="1"/>
</dbReference>
<evidence type="ECO:0000313" key="4">
    <source>
        <dbReference type="EMBL" id="KAK5599916.1"/>
    </source>
</evidence>
<dbReference type="PANTHER" id="PTHR11533">
    <property type="entry name" value="PROTEASE M1 ZINC METALLOPROTEASE"/>
    <property type="match status" value="1"/>
</dbReference>
<keyword evidence="5" id="KW-1185">Reference proteome</keyword>
<dbReference type="InterPro" id="IPR027268">
    <property type="entry name" value="Peptidase_M4/M1_CTD_sf"/>
</dbReference>
<organism evidence="4 5">
    <name type="scientific">Crenichthys baileyi</name>
    <name type="common">White River springfish</name>
    <dbReference type="NCBI Taxonomy" id="28760"/>
    <lineage>
        <taxon>Eukaryota</taxon>
        <taxon>Metazoa</taxon>
        <taxon>Chordata</taxon>
        <taxon>Craniata</taxon>
        <taxon>Vertebrata</taxon>
        <taxon>Euteleostomi</taxon>
        <taxon>Actinopterygii</taxon>
        <taxon>Neopterygii</taxon>
        <taxon>Teleostei</taxon>
        <taxon>Neoteleostei</taxon>
        <taxon>Acanthomorphata</taxon>
        <taxon>Ovalentaria</taxon>
        <taxon>Atherinomorphae</taxon>
        <taxon>Cyprinodontiformes</taxon>
        <taxon>Goodeidae</taxon>
        <taxon>Crenichthys</taxon>
    </lineage>
</organism>
<dbReference type="Gene3D" id="2.60.40.1910">
    <property type="match status" value="1"/>
</dbReference>
<evidence type="ECO:0000259" key="2">
    <source>
        <dbReference type="Pfam" id="PF01433"/>
    </source>
</evidence>
<dbReference type="EMBL" id="JAHHUM010002908">
    <property type="protein sequence ID" value="KAK5599916.1"/>
    <property type="molecule type" value="Genomic_DNA"/>
</dbReference>
<evidence type="ECO:0000256" key="1">
    <source>
        <dbReference type="ARBA" id="ARBA00010136"/>
    </source>
</evidence>
<dbReference type="SUPFAM" id="SSF55486">
    <property type="entry name" value="Metalloproteases ('zincins'), catalytic domain"/>
    <property type="match status" value="1"/>
</dbReference>
<name>A0AAV9QTE9_9TELE</name>
<dbReference type="Gene3D" id="1.25.50.20">
    <property type="match status" value="1"/>
</dbReference>
<sequence length="532" mass="61057">MSSKASSEKEKFIMDDLHTAFEEDALLTSHPLSTPSDYVQTPGEILGMFDAISYSKGAMVLRMLAHHVDEDIFDNGIREYLRVYQGRNVEQGDLWELIQNAGYNRDLDTDIASFMKSWTTQIGYPVITINTTSGEIYQKHFLYNSSVVSSLSWEIPITFITNISQSKPVDLVFKKTGTSVIEEFISRKGEWILANVNCTGYYRVNYNPENWQRLLSQLETNPDRIPMMNRAQLIDDAFNLARAKLVNVTLALNSTRFLRKEKAYLPWESAVRNLGYFVLMFDRSEVFGPMQLYLRHQVEELYNFFTNQTDMSTVPENHSLQHNQITAIEVACSSGLLDCIEMATAMFADWMNTNPTNNIHPNLRSVIYCQAVAAGGKKEWEFAWEKFQSSTDTSEKDQLRQALSCTKKTWLLNRYLEYTLDPDKIRLMDVASTINLVAQNAAGQALAWNFMRAHWDYVSQGDAAALIEGVTSRFSTEFELQELKGFMENTELHGAYRATLQAIEQTQVNIQWVKENRGLVLEWFERETADLE</sequence>
<dbReference type="GO" id="GO:0008270">
    <property type="term" value="F:zinc ion binding"/>
    <property type="evidence" value="ECO:0007669"/>
    <property type="project" value="InterPro"/>
</dbReference>
<comment type="similarity">
    <text evidence="1">Belongs to the peptidase M1 family.</text>
</comment>
<dbReference type="Pfam" id="PF01433">
    <property type="entry name" value="Peptidase_M1"/>
    <property type="match status" value="1"/>
</dbReference>
<dbReference type="GO" id="GO:0006508">
    <property type="term" value="P:proteolysis"/>
    <property type="evidence" value="ECO:0007669"/>
    <property type="project" value="TreeGrafter"/>
</dbReference>
<dbReference type="GO" id="GO:0070006">
    <property type="term" value="F:metalloaminopeptidase activity"/>
    <property type="evidence" value="ECO:0007669"/>
    <property type="project" value="TreeGrafter"/>
</dbReference>
<evidence type="ECO:0000259" key="3">
    <source>
        <dbReference type="Pfam" id="PF11838"/>
    </source>
</evidence>
<accession>A0AAV9QTE9</accession>
<dbReference type="PANTHER" id="PTHR11533:SF259">
    <property type="entry name" value="AMINOPEPTIDASE"/>
    <property type="match status" value="1"/>
</dbReference>
<dbReference type="FunFam" id="1.25.50.20:FF:000012">
    <property type="entry name" value="Aminopeptidase N"/>
    <property type="match status" value="1"/>
</dbReference>
<feature type="domain" description="Peptidase M1 membrane alanine aminopeptidase" evidence="2">
    <location>
        <begin position="9"/>
        <end position="118"/>
    </location>
</feature>
<reference evidence="4 5" key="1">
    <citation type="submission" date="2021-06" db="EMBL/GenBank/DDBJ databases">
        <authorList>
            <person name="Palmer J.M."/>
        </authorList>
    </citation>
    <scope>NUCLEOTIDE SEQUENCE [LARGE SCALE GENOMIC DNA]</scope>
    <source>
        <strain evidence="4 5">MEX-2019</strain>
        <tissue evidence="4">Muscle</tissue>
    </source>
</reference>
<dbReference type="GO" id="GO:0042277">
    <property type="term" value="F:peptide binding"/>
    <property type="evidence" value="ECO:0007669"/>
    <property type="project" value="TreeGrafter"/>
</dbReference>
<dbReference type="GO" id="GO:0005615">
    <property type="term" value="C:extracellular space"/>
    <property type="evidence" value="ECO:0007669"/>
    <property type="project" value="TreeGrafter"/>
</dbReference>
<dbReference type="InterPro" id="IPR024571">
    <property type="entry name" value="ERAP1-like_C_dom"/>
</dbReference>
<gene>
    <name evidence="4" type="ORF">CRENBAI_013767</name>
</gene>
<feature type="domain" description="ERAP1-like C-terminal" evidence="3">
    <location>
        <begin position="191"/>
        <end position="507"/>
    </location>
</feature>
<dbReference type="AlphaFoldDB" id="A0AAV9QTE9"/>
<dbReference type="Proteomes" id="UP001311232">
    <property type="component" value="Unassembled WGS sequence"/>
</dbReference>
<dbReference type="Pfam" id="PF11838">
    <property type="entry name" value="ERAP1_C"/>
    <property type="match status" value="1"/>
</dbReference>
<dbReference type="InterPro" id="IPR050344">
    <property type="entry name" value="Peptidase_M1_aminopeptidases"/>
</dbReference>
<dbReference type="InterPro" id="IPR014782">
    <property type="entry name" value="Peptidase_M1_dom"/>
</dbReference>
<dbReference type="GO" id="GO:0005737">
    <property type="term" value="C:cytoplasm"/>
    <property type="evidence" value="ECO:0007669"/>
    <property type="project" value="TreeGrafter"/>
</dbReference>
<evidence type="ECO:0008006" key="6">
    <source>
        <dbReference type="Google" id="ProtNLM"/>
    </source>
</evidence>
<proteinExistence type="inferred from homology"/>
<protein>
    <recommendedName>
        <fullName evidence="6">Aminopeptidase N</fullName>
    </recommendedName>
</protein>